<keyword evidence="1" id="KW-0472">Membrane</keyword>
<evidence type="ECO:0000313" key="3">
    <source>
        <dbReference type="Proteomes" id="UP000319255"/>
    </source>
</evidence>
<name>A0A501WWC1_9RHOB</name>
<dbReference type="AlphaFoldDB" id="A0A501WWC1"/>
<comment type="caution">
    <text evidence="2">The sequence shown here is derived from an EMBL/GenBank/DDBJ whole genome shotgun (WGS) entry which is preliminary data.</text>
</comment>
<keyword evidence="1" id="KW-1133">Transmembrane helix</keyword>
<dbReference type="Gene3D" id="3.30.450.20">
    <property type="entry name" value="PAS domain"/>
    <property type="match status" value="1"/>
</dbReference>
<proteinExistence type="predicted"/>
<organism evidence="2 3">
    <name type="scientific">Amaricoccus solimangrovi</name>
    <dbReference type="NCBI Taxonomy" id="2589815"/>
    <lineage>
        <taxon>Bacteria</taxon>
        <taxon>Pseudomonadati</taxon>
        <taxon>Pseudomonadota</taxon>
        <taxon>Alphaproteobacteria</taxon>
        <taxon>Rhodobacterales</taxon>
        <taxon>Paracoccaceae</taxon>
        <taxon>Amaricoccus</taxon>
    </lineage>
</organism>
<accession>A0A501WWC1</accession>
<keyword evidence="3" id="KW-1185">Reference proteome</keyword>
<dbReference type="SUPFAM" id="SSF55785">
    <property type="entry name" value="PYP-like sensor domain (PAS domain)"/>
    <property type="match status" value="3"/>
</dbReference>
<dbReference type="EMBL" id="VFRP01000003">
    <property type="protein sequence ID" value="TPE52740.1"/>
    <property type="molecule type" value="Genomic_DNA"/>
</dbReference>
<sequence>MDVLSLLPADWIAAPGWAGPLPAVMLAALVSALATLALLLWLGPAWLAPSLRATGRAGQEAAEAEEACEFLLRGSLARPLTEAARGLIGTLDPRSGRLSALIAHLERDCPGIRADLEELMLHGTAFRHHCQRRDGGAYELVGWPRDGAAHLAIRPASEDATALRGARGALERAEAEAALLRGLIDRAPLLAWTVGADGQIDWCNRPYRERFGAAEAPLAEPGGPSAFAHVPEQVPLTARGEFLRRRVGVAGAAGDRDWYEVSEAPRAGGGWIGFALAADDLVMAEAALRRFIETLTETFAHLPIGLAVFDRNRRLGLFNPALTDLVRIDAVWLAGRPSLRDFLERLRETRQMPDQKDFTSWRRKLSELEEGAREGTYEENWVLPSGKIFRVTGRPHPQGALAFLFEDISTAIQIERRYRSELELGQATLDRISEAVAVFDAAGELVFVNAAFRAIWDPEGAEEPRGLGVAEMARRCAGRSAPSDLWTRLTDFATGAETRASFTGRVALLDGRGFDVLVAPLPDAASLVVFRDRGAERGRDAREETALLGEFAFERLRVPAEQAARRIAATIPAATGEASRALEATARDLRDGLAEAAALVALGDGGDDGPLPLLARALRRRGLALEVSGDETRWPGARRRLALALGLAAADLARPGTTLSIRQAAEGLRAEVEPGTPREEGIAGAIARRMTEAAGGGLAVTREETRLVLTMTLPDAARPADAPGRARGA</sequence>
<dbReference type="OrthoDB" id="9797304at2"/>
<gene>
    <name evidence="2" type="ORF">FJM51_06085</name>
</gene>
<dbReference type="RefSeq" id="WP_140453222.1">
    <property type="nucleotide sequence ID" value="NZ_VFRP01000003.1"/>
</dbReference>
<keyword evidence="1" id="KW-0812">Transmembrane</keyword>
<dbReference type="Pfam" id="PF12860">
    <property type="entry name" value="PAS_7"/>
    <property type="match status" value="1"/>
</dbReference>
<dbReference type="Proteomes" id="UP000319255">
    <property type="component" value="Unassembled WGS sequence"/>
</dbReference>
<protein>
    <submittedName>
        <fullName evidence="2">PAS domain-containing protein</fullName>
    </submittedName>
</protein>
<feature type="transmembrane region" description="Helical" evidence="1">
    <location>
        <begin position="20"/>
        <end position="42"/>
    </location>
</feature>
<evidence type="ECO:0000256" key="1">
    <source>
        <dbReference type="SAM" id="Phobius"/>
    </source>
</evidence>
<dbReference type="InterPro" id="IPR035965">
    <property type="entry name" value="PAS-like_dom_sf"/>
</dbReference>
<evidence type="ECO:0000313" key="2">
    <source>
        <dbReference type="EMBL" id="TPE52740.1"/>
    </source>
</evidence>
<reference evidence="2 3" key="1">
    <citation type="submission" date="2019-06" db="EMBL/GenBank/DDBJ databases">
        <title>A novel bacterium of genus Amaricoccus, isolated from marine sediment.</title>
        <authorList>
            <person name="Huang H."/>
            <person name="Mo K."/>
            <person name="Hu Y."/>
        </authorList>
    </citation>
    <scope>NUCLEOTIDE SEQUENCE [LARGE SCALE GENOMIC DNA]</scope>
    <source>
        <strain evidence="2 3">HB172011</strain>
    </source>
</reference>